<organism evidence="2 3">
    <name type="scientific">Pseudoalteromonas luteoviolacea H33</name>
    <dbReference type="NCBI Taxonomy" id="1365251"/>
    <lineage>
        <taxon>Bacteria</taxon>
        <taxon>Pseudomonadati</taxon>
        <taxon>Pseudomonadota</taxon>
        <taxon>Gammaproteobacteria</taxon>
        <taxon>Alteromonadales</taxon>
        <taxon>Pseudoalteromonadaceae</taxon>
        <taxon>Pseudoalteromonas</taxon>
    </lineage>
</organism>
<dbReference type="RefSeq" id="WP_063361187.1">
    <property type="nucleotide sequence ID" value="NZ_AUXZ01000066.1"/>
</dbReference>
<dbReference type="AlphaFoldDB" id="A0A161Y7T6"/>
<gene>
    <name evidence="2" type="ORF">N476_11960</name>
</gene>
<proteinExistence type="predicted"/>
<keyword evidence="1" id="KW-0732">Signal</keyword>
<evidence type="ECO:0008006" key="4">
    <source>
        <dbReference type="Google" id="ProtNLM"/>
    </source>
</evidence>
<accession>A0A161Y7T6</accession>
<dbReference type="PATRIC" id="fig|1365251.3.peg.1593"/>
<name>A0A161Y7T6_9GAMM</name>
<feature type="signal peptide" evidence="1">
    <location>
        <begin position="1"/>
        <end position="19"/>
    </location>
</feature>
<dbReference type="Proteomes" id="UP000076503">
    <property type="component" value="Unassembled WGS sequence"/>
</dbReference>
<reference evidence="2 3" key="1">
    <citation type="submission" date="2013-07" db="EMBL/GenBank/DDBJ databases">
        <title>Comparative Genomic and Metabolomic Analysis of Twelve Strains of Pseudoalteromonas luteoviolacea.</title>
        <authorList>
            <person name="Vynne N.G."/>
            <person name="Mansson M."/>
            <person name="Gram L."/>
        </authorList>
    </citation>
    <scope>NUCLEOTIDE SEQUENCE [LARGE SCALE GENOMIC DNA]</scope>
    <source>
        <strain evidence="2 3">H33</strain>
    </source>
</reference>
<dbReference type="OrthoDB" id="6298308at2"/>
<feature type="chain" id="PRO_5007830068" description="PLAT domain-containing protein" evidence="1">
    <location>
        <begin position="20"/>
        <end position="176"/>
    </location>
</feature>
<protein>
    <recommendedName>
        <fullName evidence="4">PLAT domain-containing protein</fullName>
    </recommendedName>
</protein>
<evidence type="ECO:0000313" key="2">
    <source>
        <dbReference type="EMBL" id="KZN51751.1"/>
    </source>
</evidence>
<evidence type="ECO:0000313" key="3">
    <source>
        <dbReference type="Proteomes" id="UP000076503"/>
    </source>
</evidence>
<evidence type="ECO:0000256" key="1">
    <source>
        <dbReference type="SAM" id="SignalP"/>
    </source>
</evidence>
<dbReference type="EMBL" id="AUXZ01000066">
    <property type="protein sequence ID" value="KZN51751.1"/>
    <property type="molecule type" value="Genomic_DNA"/>
</dbReference>
<sequence length="176" mass="19457">MKKLVVLIAGVLSAGSVFANPSVTETFGATQDLLVNEDVKELQIVDINSDNRKDLVWTTSKGAVKYKLRNNDAIASLETLPGTRWRLEYTMNGQVKFVSFTTGGGIIETDNDKVYKINKLSMGEAGELWFCTPLVNGLDRTDCAWHYKITDILPNVMIGTDQRTGAKWVANKIVAE</sequence>
<comment type="caution">
    <text evidence="2">The sequence shown here is derived from an EMBL/GenBank/DDBJ whole genome shotgun (WGS) entry which is preliminary data.</text>
</comment>